<keyword evidence="3" id="KW-1185">Reference proteome</keyword>
<dbReference type="PROSITE" id="PS51257">
    <property type="entry name" value="PROKAR_LIPOPROTEIN"/>
    <property type="match status" value="1"/>
</dbReference>
<reference evidence="3" key="1">
    <citation type="submission" date="2015-04" db="EMBL/GenBank/DDBJ databases">
        <authorList>
            <person name="Mushtaq Mamoona"/>
        </authorList>
    </citation>
    <scope>NUCLEOTIDE SEQUENCE [LARGE SCALE GENOMIC DNA]</scope>
    <source>
        <strain evidence="3">AN4859/03</strain>
    </source>
</reference>
<dbReference type="AlphaFoldDB" id="A0A0G4K3G5"/>
<feature type="signal peptide" evidence="1">
    <location>
        <begin position="1"/>
        <end position="23"/>
    </location>
</feature>
<dbReference type="OrthoDB" id="9899739at2"/>
<organism evidence="2 3">
    <name type="scientific">Brachyspira suanatina</name>
    <dbReference type="NCBI Taxonomy" id="381802"/>
    <lineage>
        <taxon>Bacteria</taxon>
        <taxon>Pseudomonadati</taxon>
        <taxon>Spirochaetota</taxon>
        <taxon>Spirochaetia</taxon>
        <taxon>Brachyspirales</taxon>
        <taxon>Brachyspiraceae</taxon>
        <taxon>Brachyspira</taxon>
    </lineage>
</organism>
<name>A0A0G4K3G5_9SPIR</name>
<dbReference type="Proteomes" id="UP000043763">
    <property type="component" value="Unassembled WGS sequence"/>
</dbReference>
<evidence type="ECO:0000256" key="1">
    <source>
        <dbReference type="SAM" id="SignalP"/>
    </source>
</evidence>
<dbReference type="EMBL" id="CVLB01000001">
    <property type="protein sequence ID" value="CRF31420.1"/>
    <property type="molecule type" value="Genomic_DNA"/>
</dbReference>
<sequence length="176" mass="19948">MNKKIFLSLLFVLILAVSCNRNKVTEPTTTIITFEDFQNEISGLYNLNLAEYGTIKLDHINFTTSEKPNYFKVSATGESGGTTSSTSVETVQKTINYYLNQMENSKINYQVITSDKPTYPEQPISFTIIMTPKNNEFNIDSFKTKGFTDTVNTTDSKITFTIEITPNNFIWNNSIT</sequence>
<protein>
    <submittedName>
        <fullName evidence="2">Uncharacterized protein</fullName>
    </submittedName>
</protein>
<dbReference type="RefSeq" id="WP_048593305.1">
    <property type="nucleotide sequence ID" value="NZ_CVLB01000001.1"/>
</dbReference>
<feature type="chain" id="PRO_5005194632" evidence="1">
    <location>
        <begin position="24"/>
        <end position="176"/>
    </location>
</feature>
<evidence type="ECO:0000313" key="2">
    <source>
        <dbReference type="EMBL" id="CRF31420.1"/>
    </source>
</evidence>
<proteinExistence type="predicted"/>
<keyword evidence="1" id="KW-0732">Signal</keyword>
<gene>
    <name evidence="2" type="ORF">BRSU_0106</name>
</gene>
<accession>A0A0G4K3G5</accession>
<evidence type="ECO:0000313" key="3">
    <source>
        <dbReference type="Proteomes" id="UP000043763"/>
    </source>
</evidence>